<dbReference type="EMBL" id="LVJN01000019">
    <property type="protein sequence ID" value="OSM04331.1"/>
    <property type="molecule type" value="Genomic_DNA"/>
</dbReference>
<dbReference type="Proteomes" id="UP000194003">
    <property type="component" value="Unassembled WGS sequence"/>
</dbReference>
<dbReference type="Pfam" id="PF13481">
    <property type="entry name" value="AAA_25"/>
    <property type="match status" value="1"/>
</dbReference>
<evidence type="ECO:0000256" key="1">
    <source>
        <dbReference type="SAM" id="MobiDB-lite"/>
    </source>
</evidence>
<evidence type="ECO:0000313" key="3">
    <source>
        <dbReference type="Proteomes" id="UP000194003"/>
    </source>
</evidence>
<dbReference type="AlphaFoldDB" id="A0A1Y2K794"/>
<sequence length="530" mass="58650">MTANQFMERFGIDLDEPKQTKKNSSGSRRTGTGGTPIDSPEGINMAVHFLQEEAPPAIEGEQGNNTTLKVAMRLGDWAISKKRAYALMLEHYNPRCSPEWGPEEMTDIVTHAYKYRGGPVGSALHHEATLSPLAQPLPPPEPLAPFSPKDLPPEQWIIERLLCRGYVTVLVSPPGTGKSVLSLQIAAAAASGRDDLLDLAIRERTRVWLSNNEDNLILMKRRFAGIVQHFILSWDEDLEIEGVSGVSINSGIERPLMMATRGSENKMQPHDVDSVIQYIKENNIGVWIADPFLETHQAAENSNEEINRVAAMYRKVAIECNCAVLLIHHTRKEPRASSVGYAGEMDSGRGASSLMGVARIVKTLYTMAKKDAESWGLEEEEHVNFIRLDDAKSNLYMTSASPNWLKRTNVELENSETVKTGRTSSVGVLVPTDLLQLSSGEIQQSKNDMQIQDTADVLNGQTMTIHAVANMLKNGYSSFSDIKSVAGVEKRLKSLFTEEQTYGGHAIRYVQRSDTNHGKHTLEVKKSGEK</sequence>
<feature type="region of interest" description="Disordered" evidence="1">
    <location>
        <begin position="1"/>
        <end position="40"/>
    </location>
</feature>
<gene>
    <name evidence="2" type="ORF">MAIT1_04221</name>
</gene>
<reference evidence="2 3" key="1">
    <citation type="journal article" date="2016" name="BMC Genomics">
        <title>Combined genomic and structural analyses of a cultured magnetotactic bacterium reveals its niche adaptation to a dynamic environment.</title>
        <authorList>
            <person name="Araujo A.C."/>
            <person name="Morillo V."/>
            <person name="Cypriano J."/>
            <person name="Teixeira L.C."/>
            <person name="Leao P."/>
            <person name="Lyra S."/>
            <person name="Almeida L.G."/>
            <person name="Bazylinski D.A."/>
            <person name="Vasconcellos A.T."/>
            <person name="Abreu F."/>
            <person name="Lins U."/>
        </authorList>
    </citation>
    <scope>NUCLEOTIDE SEQUENCE [LARGE SCALE GENOMIC DNA]</scope>
    <source>
        <strain evidence="2 3">IT-1</strain>
    </source>
</reference>
<dbReference type="InterPro" id="IPR027417">
    <property type="entry name" value="P-loop_NTPase"/>
</dbReference>
<dbReference type="STRING" id="1434232.MAIT1_04221"/>
<dbReference type="Gene3D" id="3.40.50.300">
    <property type="entry name" value="P-loop containing nucleotide triphosphate hydrolases"/>
    <property type="match status" value="1"/>
</dbReference>
<comment type="caution">
    <text evidence="2">The sequence shown here is derived from an EMBL/GenBank/DDBJ whole genome shotgun (WGS) entry which is preliminary data.</text>
</comment>
<accession>A0A1Y2K794</accession>
<organism evidence="2 3">
    <name type="scientific">Magnetofaba australis IT-1</name>
    <dbReference type="NCBI Taxonomy" id="1434232"/>
    <lineage>
        <taxon>Bacteria</taxon>
        <taxon>Pseudomonadati</taxon>
        <taxon>Pseudomonadota</taxon>
        <taxon>Magnetococcia</taxon>
        <taxon>Magnetococcales</taxon>
        <taxon>Magnetococcaceae</taxon>
        <taxon>Magnetofaba</taxon>
    </lineage>
</organism>
<feature type="compositionally biased region" description="Basic and acidic residues" evidence="1">
    <location>
        <begin position="10"/>
        <end position="19"/>
    </location>
</feature>
<keyword evidence="3" id="KW-1185">Reference proteome</keyword>
<evidence type="ECO:0000313" key="2">
    <source>
        <dbReference type="EMBL" id="OSM04331.1"/>
    </source>
</evidence>
<name>A0A1Y2K794_9PROT</name>
<dbReference type="SUPFAM" id="SSF52540">
    <property type="entry name" value="P-loop containing nucleoside triphosphate hydrolases"/>
    <property type="match status" value="1"/>
</dbReference>
<proteinExistence type="predicted"/>
<protein>
    <submittedName>
        <fullName evidence="2">Uncharacterized protein</fullName>
    </submittedName>
</protein>